<comment type="caution">
    <text evidence="3">The sequence shown here is derived from an EMBL/GenBank/DDBJ whole genome shotgun (WGS) entry which is preliminary data.</text>
</comment>
<dbReference type="PANTHER" id="PTHR37984:SF5">
    <property type="entry name" value="PROTEIN NYNRIN-LIKE"/>
    <property type="match status" value="1"/>
</dbReference>
<dbReference type="Gene3D" id="3.30.70.270">
    <property type="match status" value="1"/>
</dbReference>
<evidence type="ECO:0000313" key="3">
    <source>
        <dbReference type="EMBL" id="KAJ8874670.1"/>
    </source>
</evidence>
<proteinExistence type="predicted"/>
<protein>
    <recommendedName>
        <fullName evidence="2">Reverse transcriptase/retrotransposon-derived protein RNase H-like domain-containing protein</fullName>
    </recommendedName>
</protein>
<dbReference type="Pfam" id="PF17919">
    <property type="entry name" value="RT_RNaseH_2"/>
    <property type="match status" value="1"/>
</dbReference>
<keyword evidence="4" id="KW-1185">Reference proteome</keyword>
<keyword evidence="1" id="KW-0511">Multifunctional enzyme</keyword>
<dbReference type="EMBL" id="JARBHB010000010">
    <property type="protein sequence ID" value="KAJ8874670.1"/>
    <property type="molecule type" value="Genomic_DNA"/>
</dbReference>
<sequence>MTFDLASAPKVFQQVMTHLLHNIDGTECSMNDILIHTSTKAELEDNSKKVILKLKQAALKLNATIYPPPPGAVGERCGLAWEHDQDSALETLKICLKLPPVLTYYDYNKPVTLSVDARSHSVASVLLQENQPIACVQSTYQNSAELEAFAILTACKKSHQCIWGNNHLHIESDHKPLKVIFKKPLLDALARLQRILF</sequence>
<evidence type="ECO:0000313" key="4">
    <source>
        <dbReference type="Proteomes" id="UP001159363"/>
    </source>
</evidence>
<organism evidence="3 4">
    <name type="scientific">Dryococelus australis</name>
    <dbReference type="NCBI Taxonomy" id="614101"/>
    <lineage>
        <taxon>Eukaryota</taxon>
        <taxon>Metazoa</taxon>
        <taxon>Ecdysozoa</taxon>
        <taxon>Arthropoda</taxon>
        <taxon>Hexapoda</taxon>
        <taxon>Insecta</taxon>
        <taxon>Pterygota</taxon>
        <taxon>Neoptera</taxon>
        <taxon>Polyneoptera</taxon>
        <taxon>Phasmatodea</taxon>
        <taxon>Verophasmatodea</taxon>
        <taxon>Anareolatae</taxon>
        <taxon>Phasmatidae</taxon>
        <taxon>Eurycanthinae</taxon>
        <taxon>Dryococelus</taxon>
    </lineage>
</organism>
<dbReference type="InterPro" id="IPR050951">
    <property type="entry name" value="Retrovirus_Pol_polyprotein"/>
</dbReference>
<feature type="domain" description="Reverse transcriptase/retrotransposon-derived protein RNase H-like" evidence="2">
    <location>
        <begin position="81"/>
        <end position="167"/>
    </location>
</feature>
<gene>
    <name evidence="3" type="ORF">PR048_025536</name>
</gene>
<name>A0ABQ9GRM0_9NEOP</name>
<reference evidence="3 4" key="1">
    <citation type="submission" date="2023-02" db="EMBL/GenBank/DDBJ databases">
        <title>LHISI_Scaffold_Assembly.</title>
        <authorList>
            <person name="Stuart O.P."/>
            <person name="Cleave R."/>
            <person name="Magrath M.J.L."/>
            <person name="Mikheyev A.S."/>
        </authorList>
    </citation>
    <scope>NUCLEOTIDE SEQUENCE [LARGE SCALE GENOMIC DNA]</scope>
    <source>
        <strain evidence="3">Daus_M_001</strain>
        <tissue evidence="3">Leg muscle</tissue>
    </source>
</reference>
<dbReference type="Proteomes" id="UP001159363">
    <property type="component" value="Chromosome 9"/>
</dbReference>
<evidence type="ECO:0000259" key="2">
    <source>
        <dbReference type="Pfam" id="PF17919"/>
    </source>
</evidence>
<evidence type="ECO:0000256" key="1">
    <source>
        <dbReference type="ARBA" id="ARBA00023268"/>
    </source>
</evidence>
<dbReference type="PANTHER" id="PTHR37984">
    <property type="entry name" value="PROTEIN CBG26694"/>
    <property type="match status" value="1"/>
</dbReference>
<dbReference type="InterPro" id="IPR041577">
    <property type="entry name" value="RT_RNaseH_2"/>
</dbReference>
<dbReference type="SUPFAM" id="SSF56672">
    <property type="entry name" value="DNA/RNA polymerases"/>
    <property type="match status" value="1"/>
</dbReference>
<accession>A0ABQ9GRM0</accession>
<dbReference type="InterPro" id="IPR043502">
    <property type="entry name" value="DNA/RNA_pol_sf"/>
</dbReference>
<dbReference type="InterPro" id="IPR043128">
    <property type="entry name" value="Rev_trsase/Diguanyl_cyclase"/>
</dbReference>